<dbReference type="EMBL" id="JAZDWU010000002">
    <property type="protein sequence ID" value="KAL0012916.1"/>
    <property type="molecule type" value="Genomic_DNA"/>
</dbReference>
<dbReference type="Gene3D" id="3.80.10.10">
    <property type="entry name" value="Ribonuclease Inhibitor"/>
    <property type="match status" value="1"/>
</dbReference>
<accession>A0AAW2DVE7</accession>
<feature type="domain" description="TTF-type" evidence="1">
    <location>
        <begin position="525"/>
        <end position="626"/>
    </location>
</feature>
<dbReference type="AlphaFoldDB" id="A0AAW2DVE7"/>
<protein>
    <recommendedName>
        <fullName evidence="1">TTF-type domain-containing protein</fullName>
    </recommendedName>
</protein>
<dbReference type="InterPro" id="IPR006580">
    <property type="entry name" value="Znf_TTF"/>
</dbReference>
<evidence type="ECO:0000313" key="2">
    <source>
        <dbReference type="EMBL" id="KAL0012916.1"/>
    </source>
</evidence>
<dbReference type="Proteomes" id="UP001459277">
    <property type="component" value="Unassembled WGS sequence"/>
</dbReference>
<name>A0AAW2DVE7_9ROSI</name>
<dbReference type="PANTHER" id="PTHR45749">
    <property type="match status" value="1"/>
</dbReference>
<reference evidence="2 3" key="1">
    <citation type="submission" date="2024-01" db="EMBL/GenBank/DDBJ databases">
        <title>A telomere-to-telomere, gap-free genome of sweet tea (Lithocarpus litseifolius).</title>
        <authorList>
            <person name="Zhou J."/>
        </authorList>
    </citation>
    <scope>NUCLEOTIDE SEQUENCE [LARGE SCALE GENOMIC DNA]</scope>
    <source>
        <strain evidence="2">Zhou-2022a</strain>
        <tissue evidence="2">Leaf</tissue>
    </source>
</reference>
<dbReference type="PANTHER" id="PTHR45749:SF37">
    <property type="entry name" value="OS05G0311600 PROTEIN"/>
    <property type="match status" value="1"/>
</dbReference>
<dbReference type="SMART" id="SM00597">
    <property type="entry name" value="ZnF_TTF"/>
    <property type="match status" value="1"/>
</dbReference>
<dbReference type="InterPro" id="IPR025398">
    <property type="entry name" value="DUF4371"/>
</dbReference>
<gene>
    <name evidence="2" type="ORF">SO802_008024</name>
</gene>
<comment type="caution">
    <text evidence="2">The sequence shown here is derived from an EMBL/GenBank/DDBJ whole genome shotgun (WGS) entry which is preliminary data.</text>
</comment>
<dbReference type="Pfam" id="PF25019">
    <property type="entry name" value="LRR_R13L1-DRL21"/>
    <property type="match status" value="1"/>
</dbReference>
<evidence type="ECO:0000259" key="1">
    <source>
        <dbReference type="SMART" id="SM00597"/>
    </source>
</evidence>
<dbReference type="Pfam" id="PF14291">
    <property type="entry name" value="DUF4371"/>
    <property type="match status" value="1"/>
</dbReference>
<sequence>MCFPTKIPLGLKCVSKGWRQLIFDCSFIQAHLQKQKPIVSGFIFQGKYQWCNEDIKTVSYIPDVESEDEGKGGEQCSKSSRPCYYVCNPINKEWIRFKSPSALDNLTTIGLVFDPTRDPVYNSTKFKLIRVRQLKIETETEEGGLYYTFEMKMHLFGLELEFGFVPESEEVEERRRNENDVLFLNALEPHPKLEYLQISEYMGTEYPSWMISLTKLKKLDISGCPKVEFLPLLGKLQFLESLRIWHVGSVKVGVEFLGIEFKNKNKKGNKDEIIRPYLVWRRGAETAPIVIAKFTRLEAEAVIVKNNETEARAMLIEALQRERAAKRIAEKARIAQRMADDGAHKYKNALVISWLTFAILCTRIVIVSAFGSISFHVHILPRAKHGITKLLRLYTKGFVTNELLDLHVDELKNFAANIFLKLIMSKSTTILNFFKRKNINNSEVIVDDARLPTPSVDVPVSKNLQTEVPNVTIDESTGFVCDPGMRKQIWEYDANERDEIRRAYIKLGPYQPKLDEYKKTKFGRHSRKFKHSWFAIKEFSTWLEYSPSKDAAFCLPCLLFDKPTGNSGSHVFTKDGFRNWKKVNDGNNCSFLNHMGKEPNSFHRASEQAMTDLMNQSQHIQKVLGNFNSDQIASNRLRLKASINVVKVLAFQGLAFRGQDESSDSINRGNFLEILDLVVSYNEYVAEAIEKAPKNASYKSPKIQKEILHVFSNKVKKAIREEIGDAKFCLIVDEARDESMREQMAIVIRFVDKDGFVRELFFGVVHVPDTTALTLK</sequence>
<organism evidence="2 3">
    <name type="scientific">Lithocarpus litseifolius</name>
    <dbReference type="NCBI Taxonomy" id="425828"/>
    <lineage>
        <taxon>Eukaryota</taxon>
        <taxon>Viridiplantae</taxon>
        <taxon>Streptophyta</taxon>
        <taxon>Embryophyta</taxon>
        <taxon>Tracheophyta</taxon>
        <taxon>Spermatophyta</taxon>
        <taxon>Magnoliopsida</taxon>
        <taxon>eudicotyledons</taxon>
        <taxon>Gunneridae</taxon>
        <taxon>Pentapetalae</taxon>
        <taxon>rosids</taxon>
        <taxon>fabids</taxon>
        <taxon>Fagales</taxon>
        <taxon>Fagaceae</taxon>
        <taxon>Lithocarpus</taxon>
    </lineage>
</organism>
<evidence type="ECO:0000313" key="3">
    <source>
        <dbReference type="Proteomes" id="UP001459277"/>
    </source>
</evidence>
<dbReference type="InterPro" id="IPR032675">
    <property type="entry name" value="LRR_dom_sf"/>
</dbReference>
<keyword evidence="3" id="KW-1185">Reference proteome</keyword>
<dbReference type="InterPro" id="IPR056789">
    <property type="entry name" value="LRR_R13L1-DRL21"/>
</dbReference>
<dbReference type="SUPFAM" id="SSF52058">
    <property type="entry name" value="L domain-like"/>
    <property type="match status" value="1"/>
</dbReference>
<proteinExistence type="predicted"/>